<dbReference type="EMBL" id="JANBUN010003234">
    <property type="protein sequence ID" value="KAJ2791830.1"/>
    <property type="molecule type" value="Genomic_DNA"/>
</dbReference>
<gene>
    <name evidence="1" type="ORF">H4R21_006256</name>
</gene>
<evidence type="ECO:0000313" key="2">
    <source>
        <dbReference type="Proteomes" id="UP001140087"/>
    </source>
</evidence>
<dbReference type="Proteomes" id="UP001140087">
    <property type="component" value="Unassembled WGS sequence"/>
</dbReference>
<feature type="non-terminal residue" evidence="1">
    <location>
        <position position="187"/>
    </location>
</feature>
<accession>A0ACC1KN39</accession>
<reference evidence="1" key="1">
    <citation type="submission" date="2022-07" db="EMBL/GenBank/DDBJ databases">
        <title>Phylogenomic reconstructions and comparative analyses of Kickxellomycotina fungi.</title>
        <authorList>
            <person name="Reynolds N.K."/>
            <person name="Stajich J.E."/>
            <person name="Barry K."/>
            <person name="Grigoriev I.V."/>
            <person name="Crous P."/>
            <person name="Smith M.E."/>
        </authorList>
    </citation>
    <scope>NUCLEOTIDE SEQUENCE</scope>
    <source>
        <strain evidence="1">BCRC 34780</strain>
    </source>
</reference>
<protein>
    <submittedName>
        <fullName evidence="1">Uncharacterized protein</fullName>
    </submittedName>
</protein>
<organism evidence="1 2">
    <name type="scientific">Coemansia helicoidea</name>
    <dbReference type="NCBI Taxonomy" id="1286919"/>
    <lineage>
        <taxon>Eukaryota</taxon>
        <taxon>Fungi</taxon>
        <taxon>Fungi incertae sedis</taxon>
        <taxon>Zoopagomycota</taxon>
        <taxon>Kickxellomycotina</taxon>
        <taxon>Kickxellomycetes</taxon>
        <taxon>Kickxellales</taxon>
        <taxon>Kickxellaceae</taxon>
        <taxon>Coemansia</taxon>
    </lineage>
</organism>
<comment type="caution">
    <text evidence="1">The sequence shown here is derived from an EMBL/GenBank/DDBJ whole genome shotgun (WGS) entry which is preliminary data.</text>
</comment>
<proteinExistence type="predicted"/>
<sequence>MAEDQRGHGSTGEGFDLSSILPGGRSLEGVGSSSATHSMVSIPIDTDIDQLVKSLGDSVDTSKVSDDDIDKLLGSINADFSASLALPSAPARAANSTDPLALLNHTFGIGLEPSAGRLATSVSESAGLLAGSAFSPAGLGSLAPQASALDALQGRAQPAMFVSSPAMHPGTPDTGIAEAYRSGASTP</sequence>
<name>A0ACC1KN39_9FUNG</name>
<keyword evidence="2" id="KW-1185">Reference proteome</keyword>
<evidence type="ECO:0000313" key="1">
    <source>
        <dbReference type="EMBL" id="KAJ2791830.1"/>
    </source>
</evidence>